<sequence length="554" mass="62977">MRFTIKTRLFTCFLIVAVIPLILIGGISYYSISNEISKQTEEKITSINTGIKNMVSTQDKIVSLWLESGAAAFTYKLSSLGESRFDYDHMVDIAGHRMPTWYIGDQVITNDHTLVDELSGEENLQATIFMLHNNEFVRVSTNVRKDDGSRIVGTILNSGPVYNKIINGQQFLGRASVEGIWQATIYRPILDKKGKLIGVFVLGRREKEYEIIDAIKKISIGDSGYVFIMDSVGNTVIHPYMNGQNVMDYPWIKEIIKNKEGKIRYNFNGQNKIAYYTYYEPWDWYIITGGNVAEIFANRTKLYKVFLFTLLAVIGVALLIAYALSKSFSKPLEELVGVMKETQEGDLSPKLGYVNNDEFGVLNTTFNNMLHNISILIGKILFNSNNLKEASKILKVDISKSMDSLTGIERGVEAIQSYKPMFFEPGDSKAVDMELKDHYLEGILQWVNKLRVDMEDIIVDKKYESLENIKLQLDELENIAFDCFSNDKQPKDADILNIQSNYENKMANLKVEVEKLKLLLQNISSSGEILDNIAMELDNQANMFKINDDKRLPS</sequence>
<feature type="domain" description="HAMP" evidence="10">
    <location>
        <begin position="326"/>
        <end position="378"/>
    </location>
</feature>
<gene>
    <name evidence="11" type="primary">mcpB_4</name>
    <name evidence="11" type="ORF">CLHOM_26670</name>
</gene>
<evidence type="ECO:0000256" key="4">
    <source>
        <dbReference type="ARBA" id="ARBA00022553"/>
    </source>
</evidence>
<keyword evidence="9" id="KW-1133">Transmembrane helix</keyword>
<dbReference type="SUPFAM" id="SSF103190">
    <property type="entry name" value="Sensory domain-like"/>
    <property type="match status" value="1"/>
</dbReference>
<evidence type="ECO:0000256" key="5">
    <source>
        <dbReference type="ARBA" id="ARBA00022679"/>
    </source>
</evidence>
<dbReference type="InterPro" id="IPR003660">
    <property type="entry name" value="HAMP_dom"/>
</dbReference>
<dbReference type="SMART" id="SM00304">
    <property type="entry name" value="HAMP"/>
    <property type="match status" value="1"/>
</dbReference>
<dbReference type="PATRIC" id="fig|1121318.3.peg.2680"/>
<keyword evidence="6" id="KW-0418">Kinase</keyword>
<organism evidence="11 12">
    <name type="scientific">Clostridium homopropionicum DSM 5847</name>
    <dbReference type="NCBI Taxonomy" id="1121318"/>
    <lineage>
        <taxon>Bacteria</taxon>
        <taxon>Bacillati</taxon>
        <taxon>Bacillota</taxon>
        <taxon>Clostridia</taxon>
        <taxon>Eubacteriales</taxon>
        <taxon>Clostridiaceae</taxon>
        <taxon>Clostridium</taxon>
    </lineage>
</organism>
<evidence type="ECO:0000256" key="3">
    <source>
        <dbReference type="ARBA" id="ARBA00012438"/>
    </source>
</evidence>
<evidence type="ECO:0000256" key="7">
    <source>
        <dbReference type="ARBA" id="ARBA00023136"/>
    </source>
</evidence>
<evidence type="ECO:0000259" key="10">
    <source>
        <dbReference type="PROSITE" id="PS50885"/>
    </source>
</evidence>
<comment type="subcellular location">
    <subcellularLocation>
        <location evidence="2">Membrane</location>
        <topology evidence="2">Multi-pass membrane protein</topology>
    </subcellularLocation>
</comment>
<proteinExistence type="predicted"/>
<keyword evidence="12" id="KW-1185">Reference proteome</keyword>
<keyword evidence="4" id="KW-0597">Phosphoprotein</keyword>
<dbReference type="EC" id="2.7.13.3" evidence="3"/>
<dbReference type="PANTHER" id="PTHR45528">
    <property type="entry name" value="SENSOR HISTIDINE KINASE CPXA"/>
    <property type="match status" value="1"/>
</dbReference>
<keyword evidence="7 9" id="KW-0472">Membrane</keyword>
<evidence type="ECO:0000256" key="8">
    <source>
        <dbReference type="SAM" id="Coils"/>
    </source>
</evidence>
<evidence type="ECO:0000256" key="2">
    <source>
        <dbReference type="ARBA" id="ARBA00004141"/>
    </source>
</evidence>
<dbReference type="Pfam" id="PF00672">
    <property type="entry name" value="HAMP"/>
    <property type="match status" value="1"/>
</dbReference>
<dbReference type="PROSITE" id="PS50885">
    <property type="entry name" value="HAMP"/>
    <property type="match status" value="1"/>
</dbReference>
<evidence type="ECO:0000256" key="9">
    <source>
        <dbReference type="SAM" id="Phobius"/>
    </source>
</evidence>
<dbReference type="AlphaFoldDB" id="A0A0L6Z7I1"/>
<dbReference type="CDD" id="cd12912">
    <property type="entry name" value="PDC2_MCP_like"/>
    <property type="match status" value="1"/>
</dbReference>
<dbReference type="GO" id="GO:0000155">
    <property type="term" value="F:phosphorelay sensor kinase activity"/>
    <property type="evidence" value="ECO:0007669"/>
    <property type="project" value="TreeGrafter"/>
</dbReference>
<dbReference type="RefSeq" id="WP_052222151.1">
    <property type="nucleotide sequence ID" value="NZ_LHUR01000031.1"/>
</dbReference>
<protein>
    <recommendedName>
        <fullName evidence="3">histidine kinase</fullName>
        <ecNumber evidence="3">2.7.13.3</ecNumber>
    </recommendedName>
</protein>
<comment type="caution">
    <text evidence="11">The sequence shown here is derived from an EMBL/GenBank/DDBJ whole genome shotgun (WGS) entry which is preliminary data.</text>
</comment>
<dbReference type="PANTHER" id="PTHR45528:SF10">
    <property type="entry name" value="METHYL-ACCEPTING CHEMOTAXIS PROTEIN"/>
    <property type="match status" value="1"/>
</dbReference>
<dbReference type="Proteomes" id="UP000037043">
    <property type="component" value="Unassembled WGS sequence"/>
</dbReference>
<evidence type="ECO:0000256" key="6">
    <source>
        <dbReference type="ARBA" id="ARBA00022777"/>
    </source>
</evidence>
<keyword evidence="8" id="KW-0175">Coiled coil</keyword>
<evidence type="ECO:0000313" key="11">
    <source>
        <dbReference type="EMBL" id="KOA18927.1"/>
    </source>
</evidence>
<feature type="coiled-coil region" evidence="8">
    <location>
        <begin position="459"/>
        <end position="526"/>
    </location>
</feature>
<accession>A0A0L6Z7I1</accession>
<dbReference type="SUPFAM" id="SSF158472">
    <property type="entry name" value="HAMP domain-like"/>
    <property type="match status" value="1"/>
</dbReference>
<evidence type="ECO:0000256" key="1">
    <source>
        <dbReference type="ARBA" id="ARBA00000085"/>
    </source>
</evidence>
<dbReference type="CDD" id="cd06225">
    <property type="entry name" value="HAMP"/>
    <property type="match status" value="1"/>
</dbReference>
<keyword evidence="9" id="KW-0812">Transmembrane</keyword>
<dbReference type="InterPro" id="IPR029151">
    <property type="entry name" value="Sensor-like_sf"/>
</dbReference>
<dbReference type="STRING" id="36844.SAMN04488501_10988"/>
<keyword evidence="5" id="KW-0808">Transferase</keyword>
<dbReference type="Gene3D" id="3.30.450.20">
    <property type="entry name" value="PAS domain"/>
    <property type="match status" value="1"/>
</dbReference>
<name>A0A0L6Z7I1_9CLOT</name>
<dbReference type="Pfam" id="PF17201">
    <property type="entry name" value="Cache_3-Cache_2"/>
    <property type="match status" value="1"/>
</dbReference>
<reference evidence="12" key="1">
    <citation type="submission" date="2015-08" db="EMBL/GenBank/DDBJ databases">
        <title>Genome sequence of the strict anaerobe Clostridium homopropionicum LuHBu1 (DSM 5847T).</title>
        <authorList>
            <person name="Poehlein A."/>
            <person name="Beck M."/>
            <person name="Schiel-Bengelsdorf B."/>
            <person name="Bengelsdorf F.R."/>
            <person name="Daniel R."/>
            <person name="Duerre P."/>
        </authorList>
    </citation>
    <scope>NUCLEOTIDE SEQUENCE [LARGE SCALE GENOMIC DNA]</scope>
    <source>
        <strain evidence="12">DSM 5847</strain>
    </source>
</reference>
<dbReference type="Gene3D" id="6.10.340.10">
    <property type="match status" value="1"/>
</dbReference>
<dbReference type="GO" id="GO:0005886">
    <property type="term" value="C:plasma membrane"/>
    <property type="evidence" value="ECO:0007669"/>
    <property type="project" value="TreeGrafter"/>
</dbReference>
<dbReference type="InterPro" id="IPR033462">
    <property type="entry name" value="Cache_3-Cache_2"/>
</dbReference>
<feature type="transmembrane region" description="Helical" evidence="9">
    <location>
        <begin position="305"/>
        <end position="324"/>
    </location>
</feature>
<dbReference type="EMBL" id="LHUR01000031">
    <property type="protein sequence ID" value="KOA18927.1"/>
    <property type="molecule type" value="Genomic_DNA"/>
</dbReference>
<dbReference type="InterPro" id="IPR050398">
    <property type="entry name" value="HssS/ArlS-like"/>
</dbReference>
<feature type="transmembrane region" description="Helical" evidence="9">
    <location>
        <begin position="12"/>
        <end position="32"/>
    </location>
</feature>
<comment type="catalytic activity">
    <reaction evidence="1">
        <text>ATP + protein L-histidine = ADP + protein N-phospho-L-histidine.</text>
        <dbReference type="EC" id="2.7.13.3"/>
    </reaction>
</comment>
<evidence type="ECO:0000313" key="12">
    <source>
        <dbReference type="Proteomes" id="UP000037043"/>
    </source>
</evidence>